<evidence type="ECO:0000313" key="5">
    <source>
        <dbReference type="EMBL" id="MBK1815623.1"/>
    </source>
</evidence>
<dbReference type="PANTHER" id="PTHR34216:SF3">
    <property type="entry name" value="POLY-BETA-1,6-N-ACETYL-D-GLUCOSAMINE N-DEACETYLASE"/>
    <property type="match status" value="1"/>
</dbReference>
<evidence type="ECO:0000256" key="3">
    <source>
        <dbReference type="SAM" id="SignalP"/>
    </source>
</evidence>
<reference evidence="5" key="1">
    <citation type="submission" date="2021-01" db="EMBL/GenBank/DDBJ databases">
        <title>Modified the classification status of verrucomicrobia.</title>
        <authorList>
            <person name="Feng X."/>
        </authorList>
    </citation>
    <scope>NUCLEOTIDE SEQUENCE</scope>
    <source>
        <strain evidence="5">JCM 18052</strain>
    </source>
</reference>
<sequence>MTKHILLFTFLATLCGWAQETPEPPVPVEPPAVEQPTTPDDGVRVSVLGYHDFSETLPETAMRIRTSKFRKQMETVRQLGIKVITLDEFIAWKKGERDIPQKSMLLTFDDGWKSFYTDAYPILREFNYPFTLYLYKDYVDGGGKALTIPMIQEMLGHGCTIGSHSVSHPFPIVFKSFRKKGPQAYDAFLRKEMGESKRFLEEKFPVKANTYSYPGGYHTEEMLTLGKEFGYTHLFTVLPGKVKRGLPDETLPRYMILGNYDKVFELATTFREGQGSPAQIGEVAEFVQKTPYPVTPEAGAIINTRLPVISADLSTLENFDPATLTMKVSGFGEVPAIFSAGTRKYSWQVNRRLRQPGCQVLISWKDAAGKATETPLRWSFQIDLESAYLPDGE</sequence>
<keyword evidence="6" id="KW-1185">Reference proteome</keyword>
<proteinExistence type="predicted"/>
<dbReference type="Proteomes" id="UP000600139">
    <property type="component" value="Unassembled WGS sequence"/>
</dbReference>
<evidence type="ECO:0000256" key="1">
    <source>
        <dbReference type="ARBA" id="ARBA00004613"/>
    </source>
</evidence>
<dbReference type="AlphaFoldDB" id="A0A934R3Y9"/>
<dbReference type="CDD" id="cd10973">
    <property type="entry name" value="CE4_DAC_u4_5s"/>
    <property type="match status" value="1"/>
</dbReference>
<feature type="domain" description="NodB homology" evidence="4">
    <location>
        <begin position="102"/>
        <end position="393"/>
    </location>
</feature>
<evidence type="ECO:0000259" key="4">
    <source>
        <dbReference type="PROSITE" id="PS51677"/>
    </source>
</evidence>
<name>A0A934R3Y9_9BACT</name>
<dbReference type="PANTHER" id="PTHR34216">
    <property type="match status" value="1"/>
</dbReference>
<dbReference type="InterPro" id="IPR051398">
    <property type="entry name" value="Polysacch_Deacetylase"/>
</dbReference>
<evidence type="ECO:0000313" key="6">
    <source>
        <dbReference type="Proteomes" id="UP000600139"/>
    </source>
</evidence>
<gene>
    <name evidence="5" type="ORF">JIN84_08350</name>
</gene>
<accession>A0A934R3Y9</accession>
<dbReference type="GO" id="GO:0005576">
    <property type="term" value="C:extracellular region"/>
    <property type="evidence" value="ECO:0007669"/>
    <property type="project" value="UniProtKB-SubCell"/>
</dbReference>
<dbReference type="GO" id="GO:0005975">
    <property type="term" value="P:carbohydrate metabolic process"/>
    <property type="evidence" value="ECO:0007669"/>
    <property type="project" value="InterPro"/>
</dbReference>
<dbReference type="InterPro" id="IPR002509">
    <property type="entry name" value="NODB_dom"/>
</dbReference>
<protein>
    <submittedName>
        <fullName evidence="5">Polysaccharide deacetylase family protein</fullName>
    </submittedName>
</protein>
<feature type="chain" id="PRO_5036705777" evidence="3">
    <location>
        <begin position="19"/>
        <end position="393"/>
    </location>
</feature>
<comment type="subcellular location">
    <subcellularLocation>
        <location evidence="1">Secreted</location>
    </subcellularLocation>
</comment>
<keyword evidence="2 3" id="KW-0732">Signal</keyword>
<dbReference type="InterPro" id="IPR011330">
    <property type="entry name" value="Glyco_hydro/deAcase_b/a-brl"/>
</dbReference>
<evidence type="ECO:0000256" key="2">
    <source>
        <dbReference type="ARBA" id="ARBA00022729"/>
    </source>
</evidence>
<comment type="caution">
    <text evidence="5">The sequence shown here is derived from an EMBL/GenBank/DDBJ whole genome shotgun (WGS) entry which is preliminary data.</text>
</comment>
<dbReference type="SUPFAM" id="SSF88713">
    <property type="entry name" value="Glycoside hydrolase/deacetylase"/>
    <property type="match status" value="1"/>
</dbReference>
<dbReference type="Pfam" id="PF01522">
    <property type="entry name" value="Polysacc_deac_1"/>
    <property type="match status" value="1"/>
</dbReference>
<dbReference type="GO" id="GO:0016810">
    <property type="term" value="F:hydrolase activity, acting on carbon-nitrogen (but not peptide) bonds"/>
    <property type="evidence" value="ECO:0007669"/>
    <property type="project" value="InterPro"/>
</dbReference>
<feature type="signal peptide" evidence="3">
    <location>
        <begin position="1"/>
        <end position="18"/>
    </location>
</feature>
<organism evidence="5 6">
    <name type="scientific">Luteolibacter yonseiensis</name>
    <dbReference type="NCBI Taxonomy" id="1144680"/>
    <lineage>
        <taxon>Bacteria</taxon>
        <taxon>Pseudomonadati</taxon>
        <taxon>Verrucomicrobiota</taxon>
        <taxon>Verrucomicrobiia</taxon>
        <taxon>Verrucomicrobiales</taxon>
        <taxon>Verrucomicrobiaceae</taxon>
        <taxon>Luteolibacter</taxon>
    </lineage>
</organism>
<dbReference type="EMBL" id="JAENIK010000009">
    <property type="protein sequence ID" value="MBK1815623.1"/>
    <property type="molecule type" value="Genomic_DNA"/>
</dbReference>
<dbReference type="PROSITE" id="PS51677">
    <property type="entry name" value="NODB"/>
    <property type="match status" value="1"/>
</dbReference>
<dbReference type="RefSeq" id="WP_200350583.1">
    <property type="nucleotide sequence ID" value="NZ_BAABHZ010000008.1"/>
</dbReference>
<dbReference type="Gene3D" id="3.20.20.370">
    <property type="entry name" value="Glycoside hydrolase/deacetylase"/>
    <property type="match status" value="1"/>
</dbReference>